<evidence type="ECO:0000313" key="1">
    <source>
        <dbReference type="Proteomes" id="UP000095280"/>
    </source>
</evidence>
<proteinExistence type="predicted"/>
<organism evidence="1 2">
    <name type="scientific">Macrostomum lignano</name>
    <dbReference type="NCBI Taxonomy" id="282301"/>
    <lineage>
        <taxon>Eukaryota</taxon>
        <taxon>Metazoa</taxon>
        <taxon>Spiralia</taxon>
        <taxon>Lophotrochozoa</taxon>
        <taxon>Platyhelminthes</taxon>
        <taxon>Rhabditophora</taxon>
        <taxon>Macrostomorpha</taxon>
        <taxon>Macrostomida</taxon>
        <taxon>Macrostomidae</taxon>
        <taxon>Macrostomum</taxon>
    </lineage>
</organism>
<protein>
    <submittedName>
        <fullName evidence="2">Uncharacterized protein</fullName>
    </submittedName>
</protein>
<dbReference type="AlphaFoldDB" id="A0A1I8FJ39"/>
<dbReference type="WBParaSite" id="maker-unitig_37092-snap-gene-0.3-mRNA-1">
    <property type="protein sequence ID" value="maker-unitig_37092-snap-gene-0.3-mRNA-1"/>
    <property type="gene ID" value="maker-unitig_37092-snap-gene-0.3"/>
</dbReference>
<keyword evidence="1" id="KW-1185">Reference proteome</keyword>
<reference evidence="2" key="1">
    <citation type="submission" date="2016-11" db="UniProtKB">
        <authorList>
            <consortium name="WormBaseParasite"/>
        </authorList>
    </citation>
    <scope>IDENTIFICATION</scope>
</reference>
<name>A0A1I8FJ39_9PLAT</name>
<sequence>MTNLLDEASSASLLLILSAQVLICLGVTRSGPAWA</sequence>
<dbReference type="Proteomes" id="UP000095280">
    <property type="component" value="Unplaced"/>
</dbReference>
<evidence type="ECO:0000313" key="2">
    <source>
        <dbReference type="WBParaSite" id="maker-unitig_37092-snap-gene-0.3-mRNA-1"/>
    </source>
</evidence>
<accession>A0A1I8FJ39</accession>